<accession>A0A2W1N1H8</accession>
<organism evidence="1 2">
    <name type="scientific">Putridiphycobacter roseus</name>
    <dbReference type="NCBI Taxonomy" id="2219161"/>
    <lineage>
        <taxon>Bacteria</taxon>
        <taxon>Pseudomonadati</taxon>
        <taxon>Bacteroidota</taxon>
        <taxon>Flavobacteriia</taxon>
        <taxon>Flavobacteriales</taxon>
        <taxon>Crocinitomicaceae</taxon>
        <taxon>Putridiphycobacter</taxon>
    </lineage>
</organism>
<proteinExistence type="predicted"/>
<evidence type="ECO:0000313" key="2">
    <source>
        <dbReference type="Proteomes" id="UP000249248"/>
    </source>
</evidence>
<gene>
    <name evidence="1" type="ORF">DNU06_05740</name>
</gene>
<dbReference type="PROSITE" id="PS51257">
    <property type="entry name" value="PROKAR_LIPOPROTEIN"/>
    <property type="match status" value="1"/>
</dbReference>
<dbReference type="OrthoDB" id="1440611at2"/>
<sequence>MKTKILILTTALFILTSCGDNKPTINKQESLEKIATENPYGLVLNQGKKWQVNPEMMQHVKSMEADIKSYADKNLSTYSELGKKLNGHIRGLTSSCTMKGQSHEELHKWLLPFIDLKKEFIQSASAEEYQVNYQKIVAAMEIFNQYFA</sequence>
<protein>
    <submittedName>
        <fullName evidence="1">Uncharacterized protein</fullName>
    </submittedName>
</protein>
<dbReference type="Proteomes" id="UP000249248">
    <property type="component" value="Unassembled WGS sequence"/>
</dbReference>
<name>A0A2W1N1H8_9FLAO</name>
<dbReference type="RefSeq" id="WP_111062270.1">
    <property type="nucleotide sequence ID" value="NZ_JBHUCU010000002.1"/>
</dbReference>
<dbReference type="AlphaFoldDB" id="A0A2W1N1H8"/>
<comment type="caution">
    <text evidence="1">The sequence shown here is derived from an EMBL/GenBank/DDBJ whole genome shotgun (WGS) entry which is preliminary data.</text>
</comment>
<keyword evidence="2" id="KW-1185">Reference proteome</keyword>
<reference evidence="1 2" key="1">
    <citation type="submission" date="2018-06" db="EMBL/GenBank/DDBJ databases">
        <title>The draft genome sequence of Crocinitomix sp. SM1701.</title>
        <authorList>
            <person name="Zhang X."/>
        </authorList>
    </citation>
    <scope>NUCLEOTIDE SEQUENCE [LARGE SCALE GENOMIC DNA]</scope>
    <source>
        <strain evidence="1 2">SM1701</strain>
    </source>
</reference>
<evidence type="ECO:0000313" key="1">
    <source>
        <dbReference type="EMBL" id="PZE18117.1"/>
    </source>
</evidence>
<dbReference type="EMBL" id="QKSB01000002">
    <property type="protein sequence ID" value="PZE18117.1"/>
    <property type="molecule type" value="Genomic_DNA"/>
</dbReference>